<evidence type="ECO:0000256" key="3">
    <source>
        <dbReference type="ARBA" id="ARBA00022898"/>
    </source>
</evidence>
<dbReference type="InterPro" id="IPR015422">
    <property type="entry name" value="PyrdxlP-dep_Trfase_small"/>
</dbReference>
<feature type="region of interest" description="Disordered" evidence="6">
    <location>
        <begin position="1"/>
        <end position="22"/>
    </location>
</feature>
<keyword evidence="8" id="KW-1185">Reference proteome</keyword>
<dbReference type="PANTHER" id="PTHR11808">
    <property type="entry name" value="TRANS-SULFURATION ENZYME FAMILY MEMBER"/>
    <property type="match status" value="1"/>
</dbReference>
<evidence type="ECO:0000256" key="5">
    <source>
        <dbReference type="RuleBase" id="RU362118"/>
    </source>
</evidence>
<dbReference type="FunFam" id="3.90.1150.10:FF:000087">
    <property type="entry name" value="Putative methionine gamma-lyase"/>
    <property type="match status" value="1"/>
</dbReference>
<sequence length="448" mass="48848">MAETQFHNVVKKRPGSDDADHDDFMVPKKQMVSFSPTWEDPVAALASARHEFGEHGGVNMSIEASATFTVMEPETMRRMFAGELGPDRDFFIYSRHFNPTVLNLSRQMAALEGTEAAYCTSSGMSAISSVLLQLCSSGGHVVASRTLYGGTHALLTHFLPRACNITTTFVDLRDIEMVKGAIVEGKTDVLYLETVSNPTLTVANVPELCRIAHDKGVKVVVDNTFAPMVLSPARLGADVVVHSISKYISGGGDVIAGAVCGPASLLNSMMDLHQGALLLLGPTMNAKVAFELSERIPHLGLRMKEHCHRALVYATRMKKHGLKVIYPGLEDHPDHAVLKSMANKEYGYGGIVCVDMETEERANRLMNHLQNYTQFGLMAVSLGYYETLMSCSGSSTSSEMNTEEKASAGISPGLVRMSIGYSGTLEQRWSQFDKALSRVQDSTLFPKN</sequence>
<gene>
    <name evidence="7" type="ORF">F0562_007571</name>
</gene>
<dbReference type="Gene3D" id="3.40.640.10">
    <property type="entry name" value="Type I PLP-dependent aspartate aminotransferase-like (Major domain)"/>
    <property type="match status" value="1"/>
</dbReference>
<accession>A0A5J5A6Y9</accession>
<evidence type="ECO:0000313" key="8">
    <source>
        <dbReference type="Proteomes" id="UP000325577"/>
    </source>
</evidence>
<dbReference type="Pfam" id="PF01053">
    <property type="entry name" value="Cys_Met_Meta_PP"/>
    <property type="match status" value="1"/>
</dbReference>
<reference evidence="7 8" key="1">
    <citation type="submission" date="2019-09" db="EMBL/GenBank/DDBJ databases">
        <title>A chromosome-level genome assembly of the Chinese tupelo Nyssa sinensis.</title>
        <authorList>
            <person name="Yang X."/>
            <person name="Kang M."/>
            <person name="Yang Y."/>
            <person name="Xiong H."/>
            <person name="Wang M."/>
            <person name="Zhang Z."/>
            <person name="Wang Z."/>
            <person name="Wu H."/>
            <person name="Ma T."/>
            <person name="Liu J."/>
            <person name="Xi Z."/>
        </authorList>
    </citation>
    <scope>NUCLEOTIDE SEQUENCE [LARGE SCALE GENOMIC DNA]</scope>
    <source>
        <strain evidence="7">J267</strain>
        <tissue evidence="7">Leaf</tissue>
    </source>
</reference>
<dbReference type="InterPro" id="IPR015421">
    <property type="entry name" value="PyrdxlP-dep_Trfase_major"/>
</dbReference>
<dbReference type="SUPFAM" id="SSF53383">
    <property type="entry name" value="PLP-dependent transferases"/>
    <property type="match status" value="1"/>
</dbReference>
<dbReference type="OrthoDB" id="3512640at2759"/>
<evidence type="ECO:0000256" key="1">
    <source>
        <dbReference type="ARBA" id="ARBA00001933"/>
    </source>
</evidence>
<dbReference type="PANTHER" id="PTHR11808:SF80">
    <property type="entry name" value="CYSTATHIONINE GAMMA-LYASE"/>
    <property type="match status" value="1"/>
</dbReference>
<evidence type="ECO:0000256" key="6">
    <source>
        <dbReference type="SAM" id="MobiDB-lite"/>
    </source>
</evidence>
<protein>
    <recommendedName>
        <fullName evidence="9">Methionine gamma-lyase</fullName>
    </recommendedName>
</protein>
<evidence type="ECO:0000256" key="2">
    <source>
        <dbReference type="ARBA" id="ARBA00009077"/>
    </source>
</evidence>
<feature type="modified residue" description="N6-(pyridoxal phosphate)lysine" evidence="4">
    <location>
        <position position="246"/>
    </location>
</feature>
<dbReference type="GO" id="GO:0030170">
    <property type="term" value="F:pyridoxal phosphate binding"/>
    <property type="evidence" value="ECO:0007669"/>
    <property type="project" value="InterPro"/>
</dbReference>
<comment type="similarity">
    <text evidence="2 5">Belongs to the trans-sulfuration enzymes family.</text>
</comment>
<evidence type="ECO:0008006" key="9">
    <source>
        <dbReference type="Google" id="ProtNLM"/>
    </source>
</evidence>
<dbReference type="PIRSF" id="PIRSF001434">
    <property type="entry name" value="CGS"/>
    <property type="match status" value="1"/>
</dbReference>
<name>A0A5J5A6Y9_9ASTE</name>
<dbReference type="GO" id="GO:0016846">
    <property type="term" value="F:carbon-sulfur lyase activity"/>
    <property type="evidence" value="ECO:0007669"/>
    <property type="project" value="TreeGrafter"/>
</dbReference>
<dbReference type="GO" id="GO:0019346">
    <property type="term" value="P:transsulfuration"/>
    <property type="evidence" value="ECO:0007669"/>
    <property type="project" value="InterPro"/>
</dbReference>
<dbReference type="Gene3D" id="3.90.1150.10">
    <property type="entry name" value="Aspartate Aminotransferase, domain 1"/>
    <property type="match status" value="1"/>
</dbReference>
<evidence type="ECO:0000313" key="7">
    <source>
        <dbReference type="EMBL" id="KAA8525716.1"/>
    </source>
</evidence>
<dbReference type="GO" id="GO:0005737">
    <property type="term" value="C:cytoplasm"/>
    <property type="evidence" value="ECO:0007669"/>
    <property type="project" value="TreeGrafter"/>
</dbReference>
<proteinExistence type="inferred from homology"/>
<dbReference type="FunFam" id="3.40.640.10:FF:000046">
    <property type="entry name" value="Cystathionine gamma-lyase"/>
    <property type="match status" value="1"/>
</dbReference>
<dbReference type="AlphaFoldDB" id="A0A5J5A6Y9"/>
<dbReference type="EMBL" id="CM018046">
    <property type="protein sequence ID" value="KAA8525716.1"/>
    <property type="molecule type" value="Genomic_DNA"/>
</dbReference>
<keyword evidence="3 4" id="KW-0663">Pyridoxal phosphate</keyword>
<dbReference type="CDD" id="cd00614">
    <property type="entry name" value="CGS_like"/>
    <property type="match status" value="1"/>
</dbReference>
<comment type="cofactor">
    <cofactor evidence="1 5">
        <name>pyridoxal 5'-phosphate</name>
        <dbReference type="ChEBI" id="CHEBI:597326"/>
    </cofactor>
</comment>
<dbReference type="InterPro" id="IPR015424">
    <property type="entry name" value="PyrdxlP-dep_Trfase"/>
</dbReference>
<evidence type="ECO:0000256" key="4">
    <source>
        <dbReference type="PIRSR" id="PIRSR001434-2"/>
    </source>
</evidence>
<dbReference type="InterPro" id="IPR000277">
    <property type="entry name" value="Cys/Met-Metab_PyrdxlP-dep_enz"/>
</dbReference>
<organism evidence="7 8">
    <name type="scientific">Nyssa sinensis</name>
    <dbReference type="NCBI Taxonomy" id="561372"/>
    <lineage>
        <taxon>Eukaryota</taxon>
        <taxon>Viridiplantae</taxon>
        <taxon>Streptophyta</taxon>
        <taxon>Embryophyta</taxon>
        <taxon>Tracheophyta</taxon>
        <taxon>Spermatophyta</taxon>
        <taxon>Magnoliopsida</taxon>
        <taxon>eudicotyledons</taxon>
        <taxon>Gunneridae</taxon>
        <taxon>Pentapetalae</taxon>
        <taxon>asterids</taxon>
        <taxon>Cornales</taxon>
        <taxon>Nyssaceae</taxon>
        <taxon>Nyssa</taxon>
    </lineage>
</organism>
<dbReference type="Proteomes" id="UP000325577">
    <property type="component" value="Linkage Group LG3"/>
</dbReference>